<dbReference type="SUPFAM" id="SSF102405">
    <property type="entry name" value="MCP/YpsA-like"/>
    <property type="match status" value="1"/>
</dbReference>
<protein>
    <recommendedName>
        <fullName evidence="3">AMP nucleosidase</fullName>
        <ecNumber evidence="2">3.2.2.4</ecNumber>
    </recommendedName>
    <alternativeName>
        <fullName evidence="3">AMP nucleosidase</fullName>
    </alternativeName>
</protein>
<dbReference type="EC" id="3.2.2.4" evidence="2"/>
<dbReference type="Gene3D" id="3.40.50.450">
    <property type="match status" value="1"/>
</dbReference>
<dbReference type="PANTHER" id="PTHR43393:SF1">
    <property type="entry name" value="PYRIMIDINE_PURINE NUCLEOTIDE 5'-MONOPHOSPHATE NUCLEOSIDASE"/>
    <property type="match status" value="1"/>
</dbReference>
<dbReference type="Gene3D" id="3.30.1850.10">
    <property type="entry name" value="MoCo carrier protein-like"/>
    <property type="match status" value="1"/>
</dbReference>
<keyword evidence="7" id="KW-1185">Reference proteome</keyword>
<evidence type="ECO:0000256" key="3">
    <source>
        <dbReference type="ARBA" id="ARBA00031983"/>
    </source>
</evidence>
<evidence type="ECO:0000259" key="5">
    <source>
        <dbReference type="Pfam" id="PF14793"/>
    </source>
</evidence>
<reference evidence="6" key="1">
    <citation type="submission" date="2022-07" db="EMBL/GenBank/DDBJ databases">
        <title>Alkalimarinus sp. nov., isolated from gut of a Alitta virens.</title>
        <authorList>
            <person name="Yang A.I."/>
            <person name="Shin N.-R."/>
        </authorList>
    </citation>
    <scope>NUCLEOTIDE SEQUENCE</scope>
    <source>
        <strain evidence="6">FA028</strain>
    </source>
</reference>
<evidence type="ECO:0000256" key="2">
    <source>
        <dbReference type="ARBA" id="ARBA00011985"/>
    </source>
</evidence>
<sequence length="451" mass="50383">MNARVTPEGTMEVLSRHEVSLLKDRSKKGLYDLFRQCALAVLNCGNESDDSKSIMEEYKDFDIKLVNQPRGIKLQITNAPSSAFVDGEMIKGIKEHLFSALRDIVHANSVLVKSSEFDLNSSDGVTNFIFHQLRNAQILEAGTQPNIVVCWGGHSISRMEYNFTKKVGHELGLRGLNICTGCGPGAMKGPMKGATIAHSKQRNCNGRYIGISEPGIIAAESPNPIVNELTILPDIEKRLEAFVRIGHGIIIFPGGVGTAEEILYLLGILLHPANQKLPFPVIFAGSKENESYFKMIDRFIGGALGEEAQKRYKIIIDDPVSVAKEIKTGIEEVAQYRRVHRDAYYFNWLLKIDPLFQQPFQPTHENMANLQLHREQPVHILAANLRRAFSGIVAGNVKDDGIRRVEKFGPFEIHGDKTILDPLEGLLESFIHENRMKLPGKVYTPSYRIVN</sequence>
<feature type="domain" description="Pyrimidine/purine nucleotide 5'-monophosphate nucleosidase C-terminal" evidence="4">
    <location>
        <begin position="330"/>
        <end position="450"/>
    </location>
</feature>
<keyword evidence="6" id="KW-0378">Hydrolase</keyword>
<dbReference type="Pfam" id="PF03641">
    <property type="entry name" value="Lysine_decarbox"/>
    <property type="match status" value="1"/>
</dbReference>
<dbReference type="NCBIfam" id="NF038390">
    <property type="entry name" value="Nsidase_PpnN"/>
    <property type="match status" value="1"/>
</dbReference>
<dbReference type="InterPro" id="IPR021826">
    <property type="entry name" value="PpnN_C"/>
</dbReference>
<dbReference type="InterPro" id="IPR031100">
    <property type="entry name" value="LOG_fam"/>
</dbReference>
<gene>
    <name evidence="6" type="primary">ppnN</name>
    <name evidence="6" type="ORF">NNL22_15860</name>
</gene>
<dbReference type="PANTHER" id="PTHR43393">
    <property type="entry name" value="CYTOKININ RIBOSIDE 5'-MONOPHOSPHATE PHOSPHORIBOHYDROLASE"/>
    <property type="match status" value="1"/>
</dbReference>
<proteinExistence type="predicted"/>
<dbReference type="GO" id="GO:0005829">
    <property type="term" value="C:cytosol"/>
    <property type="evidence" value="ECO:0007669"/>
    <property type="project" value="TreeGrafter"/>
</dbReference>
<dbReference type="Pfam" id="PF11892">
    <property type="entry name" value="PpnN_C"/>
    <property type="match status" value="1"/>
</dbReference>
<keyword evidence="6" id="KW-0326">Glycosidase</keyword>
<dbReference type="InterPro" id="IPR049788">
    <property type="entry name" value="PpnN"/>
</dbReference>
<evidence type="ECO:0000313" key="7">
    <source>
        <dbReference type="Proteomes" id="UP001164472"/>
    </source>
</evidence>
<dbReference type="InterPro" id="IPR027820">
    <property type="entry name" value="PpnN_N"/>
</dbReference>
<dbReference type="EMBL" id="CP101527">
    <property type="protein sequence ID" value="UZW76877.1"/>
    <property type="molecule type" value="Genomic_DNA"/>
</dbReference>
<dbReference type="GO" id="GO:0008714">
    <property type="term" value="F:AMP nucleosidase activity"/>
    <property type="evidence" value="ECO:0007669"/>
    <property type="project" value="UniProtKB-EC"/>
</dbReference>
<dbReference type="KEGG" id="asem:NNL22_15860"/>
<accession>A0A9E8HML7</accession>
<comment type="catalytic activity">
    <reaction evidence="1">
        <text>AMP + H2O = D-ribose 5-phosphate + adenine</text>
        <dbReference type="Rhea" id="RHEA:20129"/>
        <dbReference type="ChEBI" id="CHEBI:15377"/>
        <dbReference type="ChEBI" id="CHEBI:16708"/>
        <dbReference type="ChEBI" id="CHEBI:78346"/>
        <dbReference type="ChEBI" id="CHEBI:456215"/>
        <dbReference type="EC" id="3.2.2.4"/>
    </reaction>
</comment>
<name>A0A9E8HML7_9ALTE</name>
<dbReference type="Proteomes" id="UP001164472">
    <property type="component" value="Chromosome"/>
</dbReference>
<dbReference type="Pfam" id="PF14793">
    <property type="entry name" value="DUF4478"/>
    <property type="match status" value="1"/>
</dbReference>
<dbReference type="InterPro" id="IPR037153">
    <property type="entry name" value="PpnN-like_sf"/>
</dbReference>
<evidence type="ECO:0000256" key="1">
    <source>
        <dbReference type="ARBA" id="ARBA00000274"/>
    </source>
</evidence>
<feature type="domain" description="Pyrimidine/purine nucleotide 5'-monophosphate nucleosidase N-terminal" evidence="5">
    <location>
        <begin position="4"/>
        <end position="109"/>
    </location>
</feature>
<evidence type="ECO:0000259" key="4">
    <source>
        <dbReference type="Pfam" id="PF11892"/>
    </source>
</evidence>
<dbReference type="InterPro" id="IPR052341">
    <property type="entry name" value="LOG_family_nucleotidases"/>
</dbReference>
<dbReference type="AlphaFoldDB" id="A0A9E8HML7"/>
<organism evidence="6 7">
    <name type="scientific">Alkalimarinus sediminis</name>
    <dbReference type="NCBI Taxonomy" id="1632866"/>
    <lineage>
        <taxon>Bacteria</taxon>
        <taxon>Pseudomonadati</taxon>
        <taxon>Pseudomonadota</taxon>
        <taxon>Gammaproteobacteria</taxon>
        <taxon>Alteromonadales</taxon>
        <taxon>Alteromonadaceae</taxon>
        <taxon>Alkalimarinus</taxon>
    </lineage>
</organism>
<evidence type="ECO:0000313" key="6">
    <source>
        <dbReference type="EMBL" id="UZW76877.1"/>
    </source>
</evidence>